<protein>
    <submittedName>
        <fullName evidence="1">Uncharacterized protein</fullName>
    </submittedName>
</protein>
<accession>A0A0J6EZP5</accession>
<evidence type="ECO:0000313" key="1">
    <source>
        <dbReference type="EMBL" id="KRT92958.1"/>
    </source>
</evidence>
<gene>
    <name evidence="1" type="ORF">AB447_220720</name>
</gene>
<reference evidence="1 2" key="1">
    <citation type="journal article" date="2015" name="Int. J. Syst. Evol. Microbiol.">
        <title>Bacillus glycinifermentans sp. nov., isolated from fermented soybean paste.</title>
        <authorList>
            <person name="Kim S.J."/>
            <person name="Dunlap C.A."/>
            <person name="Kwon S.W."/>
            <person name="Rooney A.P."/>
        </authorList>
    </citation>
    <scope>NUCLEOTIDE SEQUENCE [LARGE SCALE GENOMIC DNA]</scope>
    <source>
        <strain evidence="1 2">GO-13</strain>
    </source>
</reference>
<sequence length="77" mass="8865">MVASDYAVKAVMNRESKKTPINVIGARGCQEVLTLAYSQMLFLSFFHCELILIKKMLYKTPQFIIYAMPETHDILFC</sequence>
<evidence type="ECO:0000313" key="2">
    <source>
        <dbReference type="Proteomes" id="UP000036168"/>
    </source>
</evidence>
<name>A0A0J6EZP5_9BACI</name>
<dbReference type="EMBL" id="LECW02000024">
    <property type="protein sequence ID" value="KRT92958.1"/>
    <property type="molecule type" value="Genomic_DNA"/>
</dbReference>
<dbReference type="Proteomes" id="UP000036168">
    <property type="component" value="Unassembled WGS sequence"/>
</dbReference>
<organism evidence="1 2">
    <name type="scientific">Bacillus glycinifermentans</name>
    <dbReference type="NCBI Taxonomy" id="1664069"/>
    <lineage>
        <taxon>Bacteria</taxon>
        <taxon>Bacillati</taxon>
        <taxon>Bacillota</taxon>
        <taxon>Bacilli</taxon>
        <taxon>Bacillales</taxon>
        <taxon>Bacillaceae</taxon>
        <taxon>Bacillus</taxon>
    </lineage>
</organism>
<accession>A0A0J6HBY2</accession>
<comment type="caution">
    <text evidence="1">The sequence shown here is derived from an EMBL/GenBank/DDBJ whole genome shotgun (WGS) entry which is preliminary data.</text>
</comment>
<dbReference type="PATRIC" id="fig|1664069.3.peg.916"/>
<proteinExistence type="predicted"/>
<dbReference type="AlphaFoldDB" id="A0A0J6EZP5"/>